<reference evidence="3 4" key="1">
    <citation type="submission" date="2016-10" db="EMBL/GenBank/DDBJ databases">
        <authorList>
            <person name="de Groot N.N."/>
        </authorList>
    </citation>
    <scope>NUCLEOTIDE SEQUENCE [LARGE SCALE GENOMIC DNA]</scope>
    <source>
        <strain evidence="3 4">CGMCC 1.7666</strain>
    </source>
</reference>
<feature type="domain" description="Tlde1" evidence="2">
    <location>
        <begin position="243"/>
        <end position="347"/>
    </location>
</feature>
<keyword evidence="1" id="KW-0472">Membrane</keyword>
<sequence>MVHYRYPSRPVRRKNLRSSFVTAALVVISMCPVAFYAKLQVQDAPPKIEIAADIANPAPAPAPIEIAAPVADEWSPVDPKLTMKAEALAFAHNAPLATTFRPFNAPRVAIAATPVAPAIPANIDPAPVQEFARAPVPLPVPRPAEFRIAAAPKPETPRATRVATSAPITVAAAPSAPDKTPTFFEKLFGIKPATPPDSALGYAAISTGSIAPTARLNPSITAGNKTAIYDISAKVVIMPNGERLEAHSGLGDKMDDPRFVNVRMKGATPPGTYILTEREALFHGVRAIRMNPVGGSAAIYGRDGILAHSYLLGPNGDSNGCVSFKDYNRFLQAFLRGEVNRMVVTAGSQQDLLPRIVRRGRSS</sequence>
<dbReference type="STRING" id="549386.SAMN02927923_02232"/>
<dbReference type="InterPro" id="IPR021225">
    <property type="entry name" value="Tlde1_dom"/>
</dbReference>
<feature type="transmembrane region" description="Helical" evidence="1">
    <location>
        <begin position="20"/>
        <end position="37"/>
    </location>
</feature>
<keyword evidence="1" id="KW-1133">Transmembrane helix</keyword>
<keyword evidence="4" id="KW-1185">Reference proteome</keyword>
<evidence type="ECO:0000313" key="3">
    <source>
        <dbReference type="EMBL" id="SCY77811.1"/>
    </source>
</evidence>
<accession>A0A1G5IPZ4</accession>
<dbReference type="Proteomes" id="UP000199569">
    <property type="component" value="Unassembled WGS sequence"/>
</dbReference>
<dbReference type="OrthoDB" id="9816088at2"/>
<proteinExistence type="predicted"/>
<name>A0A1G5IPZ4_9HYPH</name>
<evidence type="ECO:0000256" key="1">
    <source>
        <dbReference type="SAM" id="Phobius"/>
    </source>
</evidence>
<keyword evidence="1" id="KW-0812">Transmembrane</keyword>
<evidence type="ECO:0000313" key="4">
    <source>
        <dbReference type="Proteomes" id="UP000199569"/>
    </source>
</evidence>
<evidence type="ECO:0000259" key="2">
    <source>
        <dbReference type="Pfam" id="PF10908"/>
    </source>
</evidence>
<organism evidence="3 4">
    <name type="scientific">Microvirga guangxiensis</name>
    <dbReference type="NCBI Taxonomy" id="549386"/>
    <lineage>
        <taxon>Bacteria</taxon>
        <taxon>Pseudomonadati</taxon>
        <taxon>Pseudomonadota</taxon>
        <taxon>Alphaproteobacteria</taxon>
        <taxon>Hyphomicrobiales</taxon>
        <taxon>Methylobacteriaceae</taxon>
        <taxon>Microvirga</taxon>
    </lineage>
</organism>
<dbReference type="EMBL" id="FMVJ01000006">
    <property type="protein sequence ID" value="SCY77811.1"/>
    <property type="molecule type" value="Genomic_DNA"/>
</dbReference>
<dbReference type="Pfam" id="PF10908">
    <property type="entry name" value="Tlde1_dom"/>
    <property type="match status" value="1"/>
</dbReference>
<protein>
    <recommendedName>
        <fullName evidence="2">Tlde1 domain-containing protein</fullName>
    </recommendedName>
</protein>
<gene>
    <name evidence="3" type="ORF">SAMN02927923_02232</name>
</gene>
<dbReference type="AlphaFoldDB" id="A0A1G5IPZ4"/>